<gene>
    <name evidence="1" type="ORF">XELAEV_18014269mg</name>
</gene>
<name>A0A974HUZ1_XENLA</name>
<organism evidence="1 2">
    <name type="scientific">Xenopus laevis</name>
    <name type="common">African clawed frog</name>
    <dbReference type="NCBI Taxonomy" id="8355"/>
    <lineage>
        <taxon>Eukaryota</taxon>
        <taxon>Metazoa</taxon>
        <taxon>Chordata</taxon>
        <taxon>Craniata</taxon>
        <taxon>Vertebrata</taxon>
        <taxon>Euteleostomi</taxon>
        <taxon>Amphibia</taxon>
        <taxon>Batrachia</taxon>
        <taxon>Anura</taxon>
        <taxon>Pipoidea</taxon>
        <taxon>Pipidae</taxon>
        <taxon>Xenopodinae</taxon>
        <taxon>Xenopus</taxon>
        <taxon>Xenopus</taxon>
    </lineage>
</organism>
<sequence length="108" mass="11830">MGRQRALTNAWFDILCIGHICCGCHEYFSGRSAQKGHVSLSPVHRNTEDILVSVTKASLPNEPPAADPFSLLCRTGIIHGMGTEIQYPQHSLTSKNQYTHILPLSPGC</sequence>
<evidence type="ECO:0000313" key="2">
    <source>
        <dbReference type="Proteomes" id="UP000694892"/>
    </source>
</evidence>
<proteinExistence type="predicted"/>
<protein>
    <submittedName>
        <fullName evidence="1">Uncharacterized protein</fullName>
    </submittedName>
</protein>
<evidence type="ECO:0000313" key="1">
    <source>
        <dbReference type="EMBL" id="OCT91220.1"/>
    </source>
</evidence>
<dbReference type="Proteomes" id="UP000694892">
    <property type="component" value="Chromosome 2S"/>
</dbReference>
<dbReference type="AlphaFoldDB" id="A0A974HUZ1"/>
<dbReference type="EMBL" id="CM004469">
    <property type="protein sequence ID" value="OCT91220.1"/>
    <property type="molecule type" value="Genomic_DNA"/>
</dbReference>
<accession>A0A974HUZ1</accession>
<reference evidence="2" key="1">
    <citation type="journal article" date="2016" name="Nature">
        <title>Genome evolution in the allotetraploid frog Xenopus laevis.</title>
        <authorList>
            <person name="Session A.M."/>
            <person name="Uno Y."/>
            <person name="Kwon T."/>
            <person name="Chapman J.A."/>
            <person name="Toyoda A."/>
            <person name="Takahashi S."/>
            <person name="Fukui A."/>
            <person name="Hikosaka A."/>
            <person name="Suzuki A."/>
            <person name="Kondo M."/>
            <person name="van Heeringen S.J."/>
            <person name="Quigley I."/>
            <person name="Heinz S."/>
            <person name="Ogino H."/>
            <person name="Ochi H."/>
            <person name="Hellsten U."/>
            <person name="Lyons J.B."/>
            <person name="Simakov O."/>
            <person name="Putnam N."/>
            <person name="Stites J."/>
            <person name="Kuroki Y."/>
            <person name="Tanaka T."/>
            <person name="Michiue T."/>
            <person name="Watanabe M."/>
            <person name="Bogdanovic O."/>
            <person name="Lister R."/>
            <person name="Georgiou G."/>
            <person name="Paranjpe S.S."/>
            <person name="van Kruijsbergen I."/>
            <person name="Shu S."/>
            <person name="Carlson J."/>
            <person name="Kinoshita T."/>
            <person name="Ohta Y."/>
            <person name="Mawaribuchi S."/>
            <person name="Jenkins J."/>
            <person name="Grimwood J."/>
            <person name="Schmutz J."/>
            <person name="Mitros T."/>
            <person name="Mozaffari S.V."/>
            <person name="Suzuki Y."/>
            <person name="Haramoto Y."/>
            <person name="Yamamoto T.S."/>
            <person name="Takagi C."/>
            <person name="Heald R."/>
            <person name="Miller K."/>
            <person name="Haudenschild C."/>
            <person name="Kitzman J."/>
            <person name="Nakayama T."/>
            <person name="Izutsu Y."/>
            <person name="Robert J."/>
            <person name="Fortriede J."/>
            <person name="Burns K."/>
            <person name="Lotay V."/>
            <person name="Karimi K."/>
            <person name="Yasuoka Y."/>
            <person name="Dichmann D.S."/>
            <person name="Flajnik M.F."/>
            <person name="Houston D.W."/>
            <person name="Shendure J."/>
            <person name="DuPasquier L."/>
            <person name="Vize P.D."/>
            <person name="Zorn A.M."/>
            <person name="Ito M."/>
            <person name="Marcotte E.M."/>
            <person name="Wallingford J.B."/>
            <person name="Ito Y."/>
            <person name="Asashima M."/>
            <person name="Ueno N."/>
            <person name="Matsuda Y."/>
            <person name="Veenstra G.J."/>
            <person name="Fujiyama A."/>
            <person name="Harland R.M."/>
            <person name="Taira M."/>
            <person name="Rokhsar D.S."/>
        </authorList>
    </citation>
    <scope>NUCLEOTIDE SEQUENCE [LARGE SCALE GENOMIC DNA]</scope>
    <source>
        <strain evidence="2">J</strain>
    </source>
</reference>